<evidence type="ECO:0000256" key="5">
    <source>
        <dbReference type="ARBA" id="ARBA00023163"/>
    </source>
</evidence>
<dbReference type="InterPro" id="IPR007737">
    <property type="entry name" value="Mga_HTH"/>
</dbReference>
<evidence type="ECO:0000259" key="8">
    <source>
        <dbReference type="PROSITE" id="PS51372"/>
    </source>
</evidence>
<dbReference type="PROSITE" id="PS51094">
    <property type="entry name" value="PTS_EIIA_TYPE_2"/>
    <property type="match status" value="1"/>
</dbReference>
<dbReference type="Gene3D" id="3.40.50.2300">
    <property type="match status" value="1"/>
</dbReference>
<name>A0A6N3AWM6_9CLOT</name>
<dbReference type="InterPro" id="IPR016152">
    <property type="entry name" value="PTrfase/Anion_transptr"/>
</dbReference>
<dbReference type="CDD" id="cd05568">
    <property type="entry name" value="PTS_IIB_bgl_like"/>
    <property type="match status" value="1"/>
</dbReference>
<accession>A0A6N3AWM6</accession>
<dbReference type="PROSITE" id="PS51099">
    <property type="entry name" value="PTS_EIIB_TYPE_2"/>
    <property type="match status" value="1"/>
</dbReference>
<evidence type="ECO:0000313" key="9">
    <source>
        <dbReference type="EMBL" id="VYT94997.1"/>
    </source>
</evidence>
<feature type="domain" description="PTS EIIA type-2" evidence="6">
    <location>
        <begin position="531"/>
        <end position="669"/>
    </location>
</feature>
<proteinExistence type="predicted"/>
<evidence type="ECO:0000256" key="1">
    <source>
        <dbReference type="ARBA" id="ARBA00022679"/>
    </source>
</evidence>
<protein>
    <submittedName>
        <fullName evidence="9">Putative licABCH operon regulator</fullName>
    </submittedName>
</protein>
<dbReference type="GO" id="GO:0009401">
    <property type="term" value="P:phosphoenolpyruvate-dependent sugar phosphotransferase system"/>
    <property type="evidence" value="ECO:0007669"/>
    <property type="project" value="InterPro"/>
</dbReference>
<dbReference type="SUPFAM" id="SSF52794">
    <property type="entry name" value="PTS system IIB component-like"/>
    <property type="match status" value="1"/>
</dbReference>
<dbReference type="Gene3D" id="3.40.930.10">
    <property type="entry name" value="Mannitol-specific EII, Chain A"/>
    <property type="match status" value="1"/>
</dbReference>
<dbReference type="InterPro" id="IPR013011">
    <property type="entry name" value="PTS_EIIB_2"/>
</dbReference>
<organism evidence="9">
    <name type="scientific">Clostridium tertium</name>
    <dbReference type="NCBI Taxonomy" id="1559"/>
    <lineage>
        <taxon>Bacteria</taxon>
        <taxon>Bacillati</taxon>
        <taxon>Bacillota</taxon>
        <taxon>Clostridia</taxon>
        <taxon>Eubacteriales</taxon>
        <taxon>Clostridiaceae</taxon>
        <taxon>Clostridium</taxon>
    </lineage>
</organism>
<dbReference type="SUPFAM" id="SSF63520">
    <property type="entry name" value="PTS-regulatory domain, PRD"/>
    <property type="match status" value="2"/>
</dbReference>
<dbReference type="AlphaFoldDB" id="A0A6N3AWM6"/>
<dbReference type="InterPro" id="IPR050661">
    <property type="entry name" value="BglG_antiterminators"/>
</dbReference>
<keyword evidence="1" id="KW-0808">Transferase</keyword>
<sequence length="675" mass="78517">MNILTDRCKRILMELLNNEIVTLKYLEEKIKYSKRTLLKDLDIIEKVLAEYDVQLIRKPHKGLWLYGSKDKLAFIHKLINIEQNEIPSSSEERQAYILTRLIDSNEYITFQDLADEMYVSKSTIRNEILKISEYLEGGEIGLEKKQNKGMLIRGKEKDIRQAYANIITKEKDLEYMLNVVSESQKLDFNKHPEINANNKLQQMLDKEWIAIISKNVKKLETELGYSFSDSAFTALVIHIVIAIRRIKEGNQIRTNEISLKELRECNEYKIALELVQDIEHDFKIEIPEEEVGYITIHILGAKVSKMKNSSSENNIITDVIIDNSLKETILSMIRKAEEVLHVRFDDNHDLYNGLLIHVRPAINRLINKMPIKNPYLHEIKRRYPFAFEAAVKAFDVLKEKYSIKSNEDEIAYIALHIEAALENIKKINKNEVKVLVVCSTGMGTSQLISAKLKRLFSNIKIIDILSAMEIENNPLINEADFIISSIPLYIDNKTVINVNPFLEDSDIDKIKHHINIVDMNNKIERYGKFINIYAKELVFLDRDSDDNKEVIREICMELERKRFVTKDYMKSVINRENISSTAYDGMAIPHGDTNEVIKPFISIYVLRKPLKWGKCKVSIVFLIGVNESIKHYLKDIFNNLYELLEDKERINKILQCKDADEVINIVLNKYQKEGN</sequence>
<feature type="domain" description="PTS EIIB type-2" evidence="7">
    <location>
        <begin position="432"/>
        <end position="522"/>
    </location>
</feature>
<evidence type="ECO:0000256" key="3">
    <source>
        <dbReference type="ARBA" id="ARBA00023015"/>
    </source>
</evidence>
<dbReference type="PROSITE" id="PS51372">
    <property type="entry name" value="PRD_2"/>
    <property type="match status" value="2"/>
</dbReference>
<dbReference type="Pfam" id="PF00359">
    <property type="entry name" value="PTS_EIIA_2"/>
    <property type="match status" value="1"/>
</dbReference>
<dbReference type="InterPro" id="IPR002178">
    <property type="entry name" value="PTS_EIIA_type-2_dom"/>
</dbReference>
<keyword evidence="2" id="KW-0677">Repeat</keyword>
<dbReference type="SUPFAM" id="SSF46785">
    <property type="entry name" value="Winged helix' DNA-binding domain"/>
    <property type="match status" value="1"/>
</dbReference>
<dbReference type="CDD" id="cd00211">
    <property type="entry name" value="PTS_IIA_fru"/>
    <property type="match status" value="1"/>
</dbReference>
<dbReference type="Gene3D" id="1.10.10.10">
    <property type="entry name" value="Winged helix-like DNA-binding domain superfamily/Winged helix DNA-binding domain"/>
    <property type="match status" value="2"/>
</dbReference>
<dbReference type="InterPro" id="IPR036388">
    <property type="entry name" value="WH-like_DNA-bd_sf"/>
</dbReference>
<dbReference type="GO" id="GO:0008982">
    <property type="term" value="F:protein-N(PI)-phosphohistidine-sugar phosphotransferase activity"/>
    <property type="evidence" value="ECO:0007669"/>
    <property type="project" value="InterPro"/>
</dbReference>
<dbReference type="InterPro" id="IPR011608">
    <property type="entry name" value="PRD"/>
</dbReference>
<dbReference type="GO" id="GO:0006355">
    <property type="term" value="P:regulation of DNA-templated transcription"/>
    <property type="evidence" value="ECO:0007669"/>
    <property type="project" value="InterPro"/>
</dbReference>
<feature type="domain" description="PRD" evidence="8">
    <location>
        <begin position="320"/>
        <end position="427"/>
    </location>
</feature>
<evidence type="ECO:0000259" key="7">
    <source>
        <dbReference type="PROSITE" id="PS51099"/>
    </source>
</evidence>
<dbReference type="PANTHER" id="PTHR30185">
    <property type="entry name" value="CRYPTIC BETA-GLUCOSIDE BGL OPERON ANTITERMINATOR"/>
    <property type="match status" value="1"/>
</dbReference>
<dbReference type="InterPro" id="IPR036390">
    <property type="entry name" value="WH_DNA-bd_sf"/>
</dbReference>
<evidence type="ECO:0000256" key="2">
    <source>
        <dbReference type="ARBA" id="ARBA00022737"/>
    </source>
</evidence>
<keyword evidence="4" id="KW-0010">Activator</keyword>
<feature type="domain" description="PRD" evidence="8">
    <location>
        <begin position="203"/>
        <end position="308"/>
    </location>
</feature>
<dbReference type="Pfam" id="PF02302">
    <property type="entry name" value="PTS_IIB"/>
    <property type="match status" value="1"/>
</dbReference>
<dbReference type="EMBL" id="CACRTO010000009">
    <property type="protein sequence ID" value="VYT94997.1"/>
    <property type="molecule type" value="Genomic_DNA"/>
</dbReference>
<dbReference type="Gene3D" id="1.10.1790.10">
    <property type="entry name" value="PRD domain"/>
    <property type="match status" value="2"/>
</dbReference>
<keyword evidence="5" id="KW-0804">Transcription</keyword>
<dbReference type="Pfam" id="PF05043">
    <property type="entry name" value="Mga"/>
    <property type="match status" value="1"/>
</dbReference>
<reference evidence="9" key="1">
    <citation type="submission" date="2019-11" db="EMBL/GenBank/DDBJ databases">
        <authorList>
            <person name="Feng L."/>
        </authorList>
    </citation>
    <scope>NUCLEOTIDE SEQUENCE</scope>
    <source>
        <strain evidence="9">CTertiumLFYP3</strain>
    </source>
</reference>
<gene>
    <name evidence="9" type="primary">licR_1</name>
    <name evidence="9" type="ORF">CTLFYP3_01085</name>
</gene>
<dbReference type="InterPro" id="IPR036095">
    <property type="entry name" value="PTS_EIIB-like_sf"/>
</dbReference>
<evidence type="ECO:0000256" key="4">
    <source>
        <dbReference type="ARBA" id="ARBA00023159"/>
    </source>
</evidence>
<dbReference type="InterPro" id="IPR036634">
    <property type="entry name" value="PRD_sf"/>
</dbReference>
<dbReference type="PANTHER" id="PTHR30185:SF18">
    <property type="entry name" value="TRANSCRIPTIONAL REGULATOR MTLR"/>
    <property type="match status" value="1"/>
</dbReference>
<dbReference type="RefSeq" id="WP_156625617.1">
    <property type="nucleotide sequence ID" value="NZ_CACRTO010000009.1"/>
</dbReference>
<dbReference type="SUPFAM" id="SSF55804">
    <property type="entry name" value="Phoshotransferase/anion transport protein"/>
    <property type="match status" value="1"/>
</dbReference>
<keyword evidence="3" id="KW-0805">Transcription regulation</keyword>
<evidence type="ECO:0000259" key="6">
    <source>
        <dbReference type="PROSITE" id="PS51094"/>
    </source>
</evidence>
<dbReference type="Pfam" id="PF00874">
    <property type="entry name" value="PRD"/>
    <property type="match status" value="2"/>
</dbReference>
<dbReference type="InterPro" id="IPR003501">
    <property type="entry name" value="PTS_EIIB_2/3"/>
</dbReference>